<accession>A0A2Z7DBA0</accession>
<reference evidence="2 3" key="1">
    <citation type="journal article" date="2015" name="Proc. Natl. Acad. Sci. U.S.A.">
        <title>The resurrection genome of Boea hygrometrica: A blueprint for survival of dehydration.</title>
        <authorList>
            <person name="Xiao L."/>
            <person name="Yang G."/>
            <person name="Zhang L."/>
            <person name="Yang X."/>
            <person name="Zhao S."/>
            <person name="Ji Z."/>
            <person name="Zhou Q."/>
            <person name="Hu M."/>
            <person name="Wang Y."/>
            <person name="Chen M."/>
            <person name="Xu Y."/>
            <person name="Jin H."/>
            <person name="Xiao X."/>
            <person name="Hu G."/>
            <person name="Bao F."/>
            <person name="Hu Y."/>
            <person name="Wan P."/>
            <person name="Li L."/>
            <person name="Deng X."/>
            <person name="Kuang T."/>
            <person name="Xiang C."/>
            <person name="Zhu J.K."/>
            <person name="Oliver M.J."/>
            <person name="He Y."/>
        </authorList>
    </citation>
    <scope>NUCLEOTIDE SEQUENCE [LARGE SCALE GENOMIC DNA]</scope>
    <source>
        <strain evidence="3">cv. XS01</strain>
    </source>
</reference>
<feature type="compositionally biased region" description="Low complexity" evidence="1">
    <location>
        <begin position="156"/>
        <end position="167"/>
    </location>
</feature>
<keyword evidence="2" id="KW-0436">Ligase</keyword>
<sequence>MRRHTDRGFLLKTQPDLHLAVHVSLYQRLEYDVTRIMVSFRTMDFTSDPDLSYTKSYTSILCLGLAVGDTPDVSYYHLGTRGPSSALQARPTLLRSKNLPRTRYDIGRWPEDMCSDSERFPRTMSYLPESSPDTSSLFEESGDDTSFLSSKKKHSPSSSARSPTISARRPDARALDVVEALD</sequence>
<name>A0A2Z7DBA0_9LAMI</name>
<dbReference type="AlphaFoldDB" id="A0A2Z7DBA0"/>
<dbReference type="EMBL" id="KQ987754">
    <property type="protein sequence ID" value="KZV56882.1"/>
    <property type="molecule type" value="Genomic_DNA"/>
</dbReference>
<evidence type="ECO:0000256" key="1">
    <source>
        <dbReference type="SAM" id="MobiDB-lite"/>
    </source>
</evidence>
<protein>
    <submittedName>
        <fullName evidence="2">DNA ligase 1-like</fullName>
    </submittedName>
</protein>
<keyword evidence="3" id="KW-1185">Reference proteome</keyword>
<organism evidence="2 3">
    <name type="scientific">Dorcoceras hygrometricum</name>
    <dbReference type="NCBI Taxonomy" id="472368"/>
    <lineage>
        <taxon>Eukaryota</taxon>
        <taxon>Viridiplantae</taxon>
        <taxon>Streptophyta</taxon>
        <taxon>Embryophyta</taxon>
        <taxon>Tracheophyta</taxon>
        <taxon>Spermatophyta</taxon>
        <taxon>Magnoliopsida</taxon>
        <taxon>eudicotyledons</taxon>
        <taxon>Gunneridae</taxon>
        <taxon>Pentapetalae</taxon>
        <taxon>asterids</taxon>
        <taxon>lamiids</taxon>
        <taxon>Lamiales</taxon>
        <taxon>Gesneriaceae</taxon>
        <taxon>Didymocarpoideae</taxon>
        <taxon>Trichosporeae</taxon>
        <taxon>Loxocarpinae</taxon>
        <taxon>Dorcoceras</taxon>
    </lineage>
</organism>
<proteinExistence type="predicted"/>
<evidence type="ECO:0000313" key="2">
    <source>
        <dbReference type="EMBL" id="KZV56882.1"/>
    </source>
</evidence>
<feature type="compositionally biased region" description="Polar residues" evidence="1">
    <location>
        <begin position="131"/>
        <end position="148"/>
    </location>
</feature>
<evidence type="ECO:0000313" key="3">
    <source>
        <dbReference type="Proteomes" id="UP000250235"/>
    </source>
</evidence>
<gene>
    <name evidence="2" type="ORF">F511_15801</name>
</gene>
<feature type="region of interest" description="Disordered" evidence="1">
    <location>
        <begin position="122"/>
        <end position="182"/>
    </location>
</feature>
<dbReference type="Proteomes" id="UP000250235">
    <property type="component" value="Unassembled WGS sequence"/>
</dbReference>
<dbReference type="GO" id="GO:0016874">
    <property type="term" value="F:ligase activity"/>
    <property type="evidence" value="ECO:0007669"/>
    <property type="project" value="UniProtKB-KW"/>
</dbReference>